<feature type="region of interest" description="Disordered" evidence="1">
    <location>
        <begin position="1"/>
        <end position="25"/>
    </location>
</feature>
<proteinExistence type="predicted"/>
<accession>A0A0A8Z0R6</accession>
<evidence type="ECO:0000256" key="1">
    <source>
        <dbReference type="SAM" id="MobiDB-lite"/>
    </source>
</evidence>
<dbReference type="AlphaFoldDB" id="A0A0A8Z0R6"/>
<feature type="compositionally biased region" description="Basic and acidic residues" evidence="1">
    <location>
        <begin position="1"/>
        <end position="11"/>
    </location>
</feature>
<dbReference type="EMBL" id="GBRH01269448">
    <property type="protein sequence ID" value="JAD28447.1"/>
    <property type="molecule type" value="Transcribed_RNA"/>
</dbReference>
<reference evidence="2" key="2">
    <citation type="journal article" date="2015" name="Data Brief">
        <title>Shoot transcriptome of the giant reed, Arundo donax.</title>
        <authorList>
            <person name="Barrero R.A."/>
            <person name="Guerrero F.D."/>
            <person name="Moolhuijzen P."/>
            <person name="Goolsby J.A."/>
            <person name="Tidwell J."/>
            <person name="Bellgard S.E."/>
            <person name="Bellgard M.I."/>
        </authorList>
    </citation>
    <scope>NUCLEOTIDE SEQUENCE</scope>
    <source>
        <tissue evidence="2">Shoot tissue taken approximately 20 cm above the soil surface</tissue>
    </source>
</reference>
<name>A0A0A8Z0R6_ARUDO</name>
<protein>
    <submittedName>
        <fullName evidence="2">Uncharacterized protein</fullName>
    </submittedName>
</protein>
<evidence type="ECO:0000313" key="2">
    <source>
        <dbReference type="EMBL" id="JAD28447.1"/>
    </source>
</evidence>
<reference evidence="2" key="1">
    <citation type="submission" date="2014-09" db="EMBL/GenBank/DDBJ databases">
        <authorList>
            <person name="Magalhaes I.L.F."/>
            <person name="Oliveira U."/>
            <person name="Santos F.R."/>
            <person name="Vidigal T.H.D.A."/>
            <person name="Brescovit A.D."/>
            <person name="Santos A.J."/>
        </authorList>
    </citation>
    <scope>NUCLEOTIDE SEQUENCE</scope>
    <source>
        <tissue evidence="2">Shoot tissue taken approximately 20 cm above the soil surface</tissue>
    </source>
</reference>
<sequence>MILMSENKRDSGCGSSHIKIGEREG</sequence>
<organism evidence="2">
    <name type="scientific">Arundo donax</name>
    <name type="common">Giant reed</name>
    <name type="synonym">Donax arundinaceus</name>
    <dbReference type="NCBI Taxonomy" id="35708"/>
    <lineage>
        <taxon>Eukaryota</taxon>
        <taxon>Viridiplantae</taxon>
        <taxon>Streptophyta</taxon>
        <taxon>Embryophyta</taxon>
        <taxon>Tracheophyta</taxon>
        <taxon>Spermatophyta</taxon>
        <taxon>Magnoliopsida</taxon>
        <taxon>Liliopsida</taxon>
        <taxon>Poales</taxon>
        <taxon>Poaceae</taxon>
        <taxon>PACMAD clade</taxon>
        <taxon>Arundinoideae</taxon>
        <taxon>Arundineae</taxon>
        <taxon>Arundo</taxon>
    </lineage>
</organism>